<dbReference type="KEGG" id="pbl:PAAG_01838"/>
<dbReference type="SUPFAM" id="SSF46565">
    <property type="entry name" value="Chaperone J-domain"/>
    <property type="match status" value="1"/>
</dbReference>
<feature type="compositionally biased region" description="Polar residues" evidence="2">
    <location>
        <begin position="231"/>
        <end position="313"/>
    </location>
</feature>
<feature type="region of interest" description="Disordered" evidence="2">
    <location>
        <begin position="491"/>
        <end position="582"/>
    </location>
</feature>
<feature type="compositionally biased region" description="Polar residues" evidence="2">
    <location>
        <begin position="504"/>
        <end position="520"/>
    </location>
</feature>
<dbReference type="Gene3D" id="1.10.287.110">
    <property type="entry name" value="DnaJ domain"/>
    <property type="match status" value="1"/>
</dbReference>
<feature type="compositionally biased region" description="Basic and acidic residues" evidence="2">
    <location>
        <begin position="321"/>
        <end position="342"/>
    </location>
</feature>
<dbReference type="PRINTS" id="PR00625">
    <property type="entry name" value="JDOMAIN"/>
</dbReference>
<name>C1GTJ3_PARBA</name>
<dbReference type="OMA" id="PPDIDPY"/>
<dbReference type="VEuPathDB" id="FungiDB:PAAG_01838"/>
<dbReference type="eggNOG" id="KOG0719">
    <property type="taxonomic scope" value="Eukaryota"/>
</dbReference>
<dbReference type="HOGENOM" id="CLU_023189_1_0_1"/>
<dbReference type="EMBL" id="KN293995">
    <property type="protein sequence ID" value="EEH39649.2"/>
    <property type="molecule type" value="Genomic_DNA"/>
</dbReference>
<dbReference type="RefSeq" id="XP_015701463.1">
    <property type="nucleotide sequence ID" value="XM_015844459.1"/>
</dbReference>
<dbReference type="CDD" id="cd06257">
    <property type="entry name" value="DnaJ"/>
    <property type="match status" value="1"/>
</dbReference>
<dbReference type="SMART" id="SM00271">
    <property type="entry name" value="DnaJ"/>
    <property type="match status" value="1"/>
</dbReference>
<dbReference type="GO" id="GO:0051082">
    <property type="term" value="F:unfolded protein binding"/>
    <property type="evidence" value="ECO:0007669"/>
    <property type="project" value="TreeGrafter"/>
</dbReference>
<dbReference type="Pfam" id="PF00226">
    <property type="entry name" value="DnaJ"/>
    <property type="match status" value="1"/>
</dbReference>
<keyword evidence="5" id="KW-1185">Reference proteome</keyword>
<organism evidence="4 5">
    <name type="scientific">Paracoccidioides lutzii (strain ATCC MYA-826 / Pb01)</name>
    <name type="common">Paracoccidioides brasiliensis</name>
    <dbReference type="NCBI Taxonomy" id="502779"/>
    <lineage>
        <taxon>Eukaryota</taxon>
        <taxon>Fungi</taxon>
        <taxon>Dikarya</taxon>
        <taxon>Ascomycota</taxon>
        <taxon>Pezizomycotina</taxon>
        <taxon>Eurotiomycetes</taxon>
        <taxon>Eurotiomycetidae</taxon>
        <taxon>Onygenales</taxon>
        <taxon>Ajellomycetaceae</taxon>
        <taxon>Paracoccidioides</taxon>
    </lineage>
</organism>
<dbReference type="AlphaFoldDB" id="C1GTJ3"/>
<proteinExistence type="predicted"/>
<feature type="compositionally biased region" description="Basic and acidic residues" evidence="2">
    <location>
        <begin position="173"/>
        <end position="211"/>
    </location>
</feature>
<accession>C1GTJ3</accession>
<feature type="compositionally biased region" description="Basic and acidic residues" evidence="2">
    <location>
        <begin position="405"/>
        <end position="421"/>
    </location>
</feature>
<feature type="compositionally biased region" description="Low complexity" evidence="2">
    <location>
        <begin position="454"/>
        <end position="467"/>
    </location>
</feature>
<evidence type="ECO:0000259" key="3">
    <source>
        <dbReference type="PROSITE" id="PS50076"/>
    </source>
</evidence>
<reference evidence="4 5" key="1">
    <citation type="journal article" date="2011" name="PLoS Genet.">
        <title>Comparative genomic analysis of human fungal pathogens causing paracoccidioidomycosis.</title>
        <authorList>
            <person name="Desjardins C.A."/>
            <person name="Champion M.D."/>
            <person name="Holder J.W."/>
            <person name="Muszewska A."/>
            <person name="Goldberg J."/>
            <person name="Bailao A.M."/>
            <person name="Brigido M.M."/>
            <person name="Ferreira M.E."/>
            <person name="Garcia A.M."/>
            <person name="Grynberg M."/>
            <person name="Gujja S."/>
            <person name="Heiman D.I."/>
            <person name="Henn M.R."/>
            <person name="Kodira C.D."/>
            <person name="Leon-Narvaez H."/>
            <person name="Longo L.V."/>
            <person name="Ma L.J."/>
            <person name="Malavazi I."/>
            <person name="Matsuo A.L."/>
            <person name="Morais F.V."/>
            <person name="Pereira M."/>
            <person name="Rodriguez-Brito S."/>
            <person name="Sakthikumar S."/>
            <person name="Salem-Izacc S.M."/>
            <person name="Sykes S.M."/>
            <person name="Teixeira M.M."/>
            <person name="Vallejo M.C."/>
            <person name="Walter M.E."/>
            <person name="Yandava C."/>
            <person name="Young S."/>
            <person name="Zeng Q."/>
            <person name="Zucker J."/>
            <person name="Felipe M.S."/>
            <person name="Goldman G.H."/>
            <person name="Haas B.J."/>
            <person name="McEwen J.G."/>
            <person name="Nino-Vega G."/>
            <person name="Puccia R."/>
            <person name="San-Blas G."/>
            <person name="Soares C.M."/>
            <person name="Birren B.W."/>
            <person name="Cuomo C.A."/>
        </authorList>
    </citation>
    <scope>NUCLEOTIDE SEQUENCE [LARGE SCALE GENOMIC DNA]</scope>
    <source>
        <strain evidence="5">ATCC MYA-826 / Pb01</strain>
    </source>
</reference>
<feature type="compositionally biased region" description="Polar residues" evidence="2">
    <location>
        <begin position="546"/>
        <end position="557"/>
    </location>
</feature>
<dbReference type="GO" id="GO:0042026">
    <property type="term" value="P:protein refolding"/>
    <property type="evidence" value="ECO:0007669"/>
    <property type="project" value="TreeGrafter"/>
</dbReference>
<protein>
    <submittedName>
        <fullName evidence="4">DnaJ domain-containing protein</fullName>
    </submittedName>
</protein>
<dbReference type="PANTHER" id="PTHR43096:SF52">
    <property type="entry name" value="DNAJ HOMOLOG 1, MITOCHONDRIAL-RELATED"/>
    <property type="match status" value="1"/>
</dbReference>
<dbReference type="STRING" id="502779.C1GTJ3"/>
<evidence type="ECO:0000313" key="4">
    <source>
        <dbReference type="EMBL" id="EEH39649.2"/>
    </source>
</evidence>
<dbReference type="GO" id="GO:0005737">
    <property type="term" value="C:cytoplasm"/>
    <property type="evidence" value="ECO:0007669"/>
    <property type="project" value="TreeGrafter"/>
</dbReference>
<feature type="region of interest" description="Disordered" evidence="2">
    <location>
        <begin position="119"/>
        <end position="478"/>
    </location>
</feature>
<dbReference type="InterPro" id="IPR018253">
    <property type="entry name" value="DnaJ_domain_CS"/>
</dbReference>
<evidence type="ECO:0000313" key="5">
    <source>
        <dbReference type="Proteomes" id="UP000002059"/>
    </source>
</evidence>
<feature type="region of interest" description="Disordered" evidence="2">
    <location>
        <begin position="68"/>
        <end position="104"/>
    </location>
</feature>
<dbReference type="PROSITE" id="PS50076">
    <property type="entry name" value="DNAJ_2"/>
    <property type="match status" value="1"/>
</dbReference>
<evidence type="ECO:0000256" key="1">
    <source>
        <dbReference type="ARBA" id="ARBA00023186"/>
    </source>
</evidence>
<feature type="domain" description="J" evidence="3">
    <location>
        <begin position="8"/>
        <end position="76"/>
    </location>
</feature>
<dbReference type="PROSITE" id="PS00636">
    <property type="entry name" value="DNAJ_1"/>
    <property type="match status" value="1"/>
</dbReference>
<feature type="compositionally biased region" description="Basic and acidic residues" evidence="2">
    <location>
        <begin position="136"/>
        <end position="159"/>
    </location>
</feature>
<dbReference type="OrthoDB" id="10250354at2759"/>
<keyword evidence="1" id="KW-0143">Chaperone</keyword>
<dbReference type="Proteomes" id="UP000002059">
    <property type="component" value="Partially assembled WGS sequence"/>
</dbReference>
<evidence type="ECO:0000256" key="2">
    <source>
        <dbReference type="SAM" id="MobiDB-lite"/>
    </source>
</evidence>
<dbReference type="PANTHER" id="PTHR43096">
    <property type="entry name" value="DNAJ HOMOLOG 1, MITOCHONDRIAL-RELATED"/>
    <property type="match status" value="1"/>
</dbReference>
<feature type="compositionally biased region" description="Basic and acidic residues" evidence="2">
    <location>
        <begin position="68"/>
        <end position="94"/>
    </location>
</feature>
<dbReference type="GeneID" id="9099332"/>
<dbReference type="InterPro" id="IPR001623">
    <property type="entry name" value="DnaJ_domain"/>
</dbReference>
<sequence>MSESSTIDPYKTLGITKNATIAEVKSAYRKLVLQCHPDKIKDEEQRKDSLPRFQKVQSSYELLMNEKKRAEYDNKARHTDQGKKFQTKTRKDDAGTTTYQPSAFAKSYEYRDGALYEERAPKSSSRFFESDVPFFEEPRPSSRKYDGYRKKQSTEEKEKKKSRQSNPPVPSRSSKDHIRDARESVKSSRSDRAKNRDKERKRDRVHSEKHPKAFVVSEPETDTDSDIPYYTNETADTQHYTATTSDRQQYTATTPDRQQYTATTSDRQQYTASTPDRQQYTASTPDRQQYTATTPDTQQYSATNPEYQHYTTMPQPQPQQYEEHRRRSKPDSKESSSRHSKDDEEDYTEEWSSSKLDDAKKYIQRSKSGGYSYDTDRHPSSSWSSPSAHRAVHVDTPHRSSATPRTRDSPRPSLSGRDRMGSADVLDSSLKPHMSPRIPTLQSTTSAPSGFKLPFSFSSHRSTSKSHPPLPRRSETLPYSVLSRHHTEIPSFLSSKVREPVDSGYSSPGTPEMRTGTSPPVSGRYTVVEDSENYMSHRSVRDPTTGLYSNVRRNQSISPTRRPSLSNPPPPSPLSRSRTYNNYPLDHNNMPTYYESSTIPSLRTTAPAPSGAGLFGEVPPNQYETPKIIIPDSDIRYSPHISEENIRYSYVPSSRKGSLDPNGYR</sequence>
<gene>
    <name evidence="4" type="ORF">PAAG_01838</name>
</gene>
<dbReference type="InterPro" id="IPR036869">
    <property type="entry name" value="J_dom_sf"/>
</dbReference>